<reference evidence="1" key="1">
    <citation type="journal article" date="2014" name="Front. Microbiol.">
        <title>High frequency of phylogenetically diverse reductive dehalogenase-homologous genes in deep subseafloor sedimentary metagenomes.</title>
        <authorList>
            <person name="Kawai M."/>
            <person name="Futagami T."/>
            <person name="Toyoda A."/>
            <person name="Takaki Y."/>
            <person name="Nishi S."/>
            <person name="Hori S."/>
            <person name="Arai W."/>
            <person name="Tsubouchi T."/>
            <person name="Morono Y."/>
            <person name="Uchiyama I."/>
            <person name="Ito T."/>
            <person name="Fujiyama A."/>
            <person name="Inagaki F."/>
            <person name="Takami H."/>
        </authorList>
    </citation>
    <scope>NUCLEOTIDE SEQUENCE</scope>
    <source>
        <strain evidence="1">Expedition CK06-06</strain>
    </source>
</reference>
<gene>
    <name evidence="1" type="ORF">S03H2_69790</name>
</gene>
<feature type="non-terminal residue" evidence="1">
    <location>
        <position position="1"/>
    </location>
</feature>
<dbReference type="AlphaFoldDB" id="X1L2N0"/>
<comment type="caution">
    <text evidence="1">The sequence shown here is derived from an EMBL/GenBank/DDBJ whole genome shotgun (WGS) entry which is preliminary data.</text>
</comment>
<name>X1L2N0_9ZZZZ</name>
<evidence type="ECO:0000313" key="1">
    <source>
        <dbReference type="EMBL" id="GAI00141.1"/>
    </source>
</evidence>
<feature type="non-terminal residue" evidence="1">
    <location>
        <position position="133"/>
    </location>
</feature>
<dbReference type="EMBL" id="BARU01046199">
    <property type="protein sequence ID" value="GAI00141.1"/>
    <property type="molecule type" value="Genomic_DNA"/>
</dbReference>
<protein>
    <submittedName>
        <fullName evidence="1">Uncharacterized protein</fullName>
    </submittedName>
</protein>
<proteinExistence type="predicted"/>
<accession>X1L2N0</accession>
<sequence>RANGEDLKLDEDAARSVQNNLEREVAWLQNVTVRTTHDTIRIEAQWRKPIALVKRGLRKFYVDAEMVVLDFVPIPTLPIVKVKGLSLITKVPPPGTVCQRDDLAAAVDVLKLLWRMDEELTPDKPLLWEIEVI</sequence>
<organism evidence="1">
    <name type="scientific">marine sediment metagenome</name>
    <dbReference type="NCBI Taxonomy" id="412755"/>
    <lineage>
        <taxon>unclassified sequences</taxon>
        <taxon>metagenomes</taxon>
        <taxon>ecological metagenomes</taxon>
    </lineage>
</organism>